<dbReference type="InterPro" id="IPR029338">
    <property type="entry name" value="TSSC4"/>
</dbReference>
<dbReference type="PANTHER" id="PTHR13445:SF3">
    <property type="entry name" value="U5 SMALL NUCLEAR RIBONUCLEOPROTEIN TSSC4"/>
    <property type="match status" value="1"/>
</dbReference>
<dbReference type="GO" id="GO:0005737">
    <property type="term" value="C:cytoplasm"/>
    <property type="evidence" value="ECO:0007669"/>
    <property type="project" value="UniProtKB-SubCell"/>
</dbReference>
<comment type="subcellular location">
    <subcellularLocation>
        <location evidence="2">Cytoplasm</location>
    </subcellularLocation>
    <subcellularLocation>
        <location evidence="1">Nucleus</location>
    </subcellularLocation>
</comment>
<keyword evidence="4" id="KW-0963">Cytoplasm</keyword>
<dbReference type="GO" id="GO:0005681">
    <property type="term" value="C:spliceosomal complex"/>
    <property type="evidence" value="ECO:0007669"/>
    <property type="project" value="UniProtKB-KW"/>
</dbReference>
<accession>A0A821LVF2</accession>
<dbReference type="AlphaFoldDB" id="A0A821LVF2"/>
<reference evidence="11" key="1">
    <citation type="submission" date="2021-02" db="EMBL/GenBank/DDBJ databases">
        <authorList>
            <person name="Steward A R."/>
        </authorList>
    </citation>
    <scope>NUCLEOTIDE SEQUENCE</scope>
</reference>
<name>A0A821LVF2_9NEOP</name>
<evidence type="ECO:0000313" key="12">
    <source>
        <dbReference type="Proteomes" id="UP000663880"/>
    </source>
</evidence>
<evidence type="ECO:0000256" key="1">
    <source>
        <dbReference type="ARBA" id="ARBA00004123"/>
    </source>
</evidence>
<dbReference type="GO" id="GO:0008380">
    <property type="term" value="P:RNA splicing"/>
    <property type="evidence" value="ECO:0007669"/>
    <property type="project" value="UniProtKB-KW"/>
</dbReference>
<evidence type="ECO:0000256" key="4">
    <source>
        <dbReference type="ARBA" id="ARBA00022490"/>
    </source>
</evidence>
<evidence type="ECO:0000313" key="11">
    <source>
        <dbReference type="EMBL" id="CAF4756428.1"/>
    </source>
</evidence>
<dbReference type="Pfam" id="PF15264">
    <property type="entry name" value="TSSC4"/>
    <property type="match status" value="1"/>
</dbReference>
<evidence type="ECO:0000256" key="10">
    <source>
        <dbReference type="ARBA" id="ARBA00045970"/>
    </source>
</evidence>
<evidence type="ECO:0000256" key="3">
    <source>
        <dbReference type="ARBA" id="ARBA00010362"/>
    </source>
</evidence>
<evidence type="ECO:0000256" key="2">
    <source>
        <dbReference type="ARBA" id="ARBA00004496"/>
    </source>
</evidence>
<evidence type="ECO:0000256" key="5">
    <source>
        <dbReference type="ARBA" id="ARBA00022664"/>
    </source>
</evidence>
<dbReference type="PANTHER" id="PTHR13445">
    <property type="entry name" value="TUMOR SUPPRESSING SUBTRANSFERABLE CANDIDATE 4 TSSC4"/>
    <property type="match status" value="1"/>
</dbReference>
<gene>
    <name evidence="11" type="ORF">PMACD_LOCUS1026</name>
</gene>
<protein>
    <recommendedName>
        <fullName evidence="9">U5 small nuclear ribonucleoprotein TSSC4</fullName>
    </recommendedName>
</protein>
<dbReference type="EMBL" id="CAJOBZ010000002">
    <property type="protein sequence ID" value="CAF4756428.1"/>
    <property type="molecule type" value="Genomic_DNA"/>
</dbReference>
<comment type="similarity">
    <text evidence="3">Belongs to the TSSC4 family.</text>
</comment>
<dbReference type="GO" id="GO:0006397">
    <property type="term" value="P:mRNA processing"/>
    <property type="evidence" value="ECO:0007669"/>
    <property type="project" value="UniProtKB-KW"/>
</dbReference>
<keyword evidence="12" id="KW-1185">Reference proteome</keyword>
<keyword evidence="5" id="KW-0507">mRNA processing</keyword>
<sequence length="208" mass="24279">MASFHERQKSLFNTLKDAEDQYSFSKSNKVTRNQDYGEIDKHQYRKLKREMKQFRGKESIYKRTESSLKDCLQRGRIPDYMKNPQKWSYYSLSDVTPDQMSESTNAATALAFIQEMEQREESFSTITDETGAVFKKPTFQISKTIKPKVEEETKIVFKSSKIIMPEYVVGVSKAAKSPKKLRIKKPESTNTVELKLNHLYDDDNEDTE</sequence>
<organism evidence="11 12">
    <name type="scientific">Pieris macdunnoughi</name>
    <dbReference type="NCBI Taxonomy" id="345717"/>
    <lineage>
        <taxon>Eukaryota</taxon>
        <taxon>Metazoa</taxon>
        <taxon>Ecdysozoa</taxon>
        <taxon>Arthropoda</taxon>
        <taxon>Hexapoda</taxon>
        <taxon>Insecta</taxon>
        <taxon>Pterygota</taxon>
        <taxon>Neoptera</taxon>
        <taxon>Endopterygota</taxon>
        <taxon>Lepidoptera</taxon>
        <taxon>Glossata</taxon>
        <taxon>Ditrysia</taxon>
        <taxon>Papilionoidea</taxon>
        <taxon>Pieridae</taxon>
        <taxon>Pierinae</taxon>
        <taxon>Pieris</taxon>
    </lineage>
</organism>
<comment type="function">
    <text evidence="10">Protein associated with the U5 snRNP, during its maturation and its post-splicing recycling and which is required for spliceosomal tri-snRNP complex assembly in the nucleus. Has a molecular sequestering activity and transiently hinders SNRNP200 binding sites for constitutive splicing factors that intervene later during the assembly of the spliceosome and splicing. Together with its molecular sequestering activity, may also function as a molecular adapter and placeholder, coordinating the assembly of the U5 snRNP and its association with the U4/U6 di-snRNP.</text>
</comment>
<evidence type="ECO:0000256" key="6">
    <source>
        <dbReference type="ARBA" id="ARBA00022728"/>
    </source>
</evidence>
<comment type="caution">
    <text evidence="11">The sequence shown here is derived from an EMBL/GenBank/DDBJ whole genome shotgun (WGS) entry which is preliminary data.</text>
</comment>
<keyword evidence="7" id="KW-0508">mRNA splicing</keyword>
<dbReference type="Proteomes" id="UP000663880">
    <property type="component" value="Unassembled WGS sequence"/>
</dbReference>
<keyword evidence="6" id="KW-0747">Spliceosome</keyword>
<proteinExistence type="inferred from homology"/>
<evidence type="ECO:0000256" key="7">
    <source>
        <dbReference type="ARBA" id="ARBA00023187"/>
    </source>
</evidence>
<keyword evidence="8" id="KW-0539">Nucleus</keyword>
<dbReference type="OrthoDB" id="1906282at2759"/>
<evidence type="ECO:0000256" key="8">
    <source>
        <dbReference type="ARBA" id="ARBA00023242"/>
    </source>
</evidence>
<evidence type="ECO:0000256" key="9">
    <source>
        <dbReference type="ARBA" id="ARBA00035304"/>
    </source>
</evidence>